<feature type="transmembrane region" description="Helical" evidence="7">
    <location>
        <begin position="36"/>
        <end position="54"/>
    </location>
</feature>
<keyword evidence="5 7" id="KW-1133">Transmembrane helix</keyword>
<keyword evidence="4 7" id="KW-0812">Transmembrane</keyword>
<evidence type="ECO:0000256" key="4">
    <source>
        <dbReference type="ARBA" id="ARBA00022692"/>
    </source>
</evidence>
<dbReference type="RefSeq" id="WP_323447922.1">
    <property type="nucleotide sequence ID" value="NZ_BSBI01000006.1"/>
</dbReference>
<gene>
    <name evidence="10" type="ORF">SYYSPA8_16270</name>
</gene>
<proteinExistence type="inferred from homology"/>
<comment type="similarity">
    <text evidence="2 7">Belongs to the UPF0114 family.</text>
</comment>
<dbReference type="PANTHER" id="PTHR38596">
    <property type="entry name" value="UPF0114 PROTEIN YQHA"/>
    <property type="match status" value="1"/>
</dbReference>
<dbReference type="EMBL" id="BSBI01000006">
    <property type="protein sequence ID" value="GLF95873.1"/>
    <property type="molecule type" value="Genomic_DNA"/>
</dbReference>
<dbReference type="InterPro" id="IPR027417">
    <property type="entry name" value="P-loop_NTPase"/>
</dbReference>
<feature type="compositionally biased region" description="Low complexity" evidence="8">
    <location>
        <begin position="293"/>
        <end position="308"/>
    </location>
</feature>
<dbReference type="InterPro" id="IPR002611">
    <property type="entry name" value="IstB_ATP-bd"/>
</dbReference>
<evidence type="ECO:0000313" key="10">
    <source>
        <dbReference type="EMBL" id="GLF95873.1"/>
    </source>
</evidence>
<dbReference type="Proteomes" id="UP001291653">
    <property type="component" value="Unassembled WGS sequence"/>
</dbReference>
<keyword evidence="6 7" id="KW-0472">Membrane</keyword>
<feature type="transmembrane region" description="Helical" evidence="7">
    <location>
        <begin position="158"/>
        <end position="177"/>
    </location>
</feature>
<dbReference type="Pfam" id="PF03350">
    <property type="entry name" value="UPF0114"/>
    <property type="match status" value="1"/>
</dbReference>
<evidence type="ECO:0000256" key="7">
    <source>
        <dbReference type="HAMAP-Rule" id="MF_00143"/>
    </source>
</evidence>
<comment type="caution">
    <text evidence="10">The sequence shown here is derived from an EMBL/GenBank/DDBJ whole genome shotgun (WGS) entry which is preliminary data.</text>
</comment>
<keyword evidence="11" id="KW-1185">Reference proteome</keyword>
<dbReference type="InterPro" id="IPR020761">
    <property type="entry name" value="UPF0114_bac"/>
</dbReference>
<dbReference type="PANTHER" id="PTHR38596:SF1">
    <property type="entry name" value="UPF0114 PROTEIN YQHA"/>
    <property type="match status" value="1"/>
</dbReference>
<dbReference type="Gene3D" id="3.40.50.300">
    <property type="entry name" value="P-loop containing nucleotide triphosphate hydrolases"/>
    <property type="match status" value="1"/>
</dbReference>
<evidence type="ECO:0000256" key="5">
    <source>
        <dbReference type="ARBA" id="ARBA00022989"/>
    </source>
</evidence>
<feature type="transmembrane region" description="Helical" evidence="7">
    <location>
        <begin position="12"/>
        <end position="29"/>
    </location>
</feature>
<reference evidence="10 11" key="1">
    <citation type="submission" date="2022-10" db="EMBL/GenBank/DDBJ databases">
        <title>Draft genome sequence of Streptomyces sp. YSPA8.</title>
        <authorList>
            <person name="Moriuchi R."/>
            <person name="Dohra H."/>
            <person name="Yamamura H."/>
            <person name="Kodani S."/>
        </authorList>
    </citation>
    <scope>NUCLEOTIDE SEQUENCE [LARGE SCALE GENOMIC DNA]</scope>
    <source>
        <strain evidence="10 11">YSPA8</strain>
    </source>
</reference>
<feature type="transmembrane region" description="Helical" evidence="7">
    <location>
        <begin position="74"/>
        <end position="96"/>
    </location>
</feature>
<feature type="compositionally biased region" description="Basic and acidic residues" evidence="8">
    <location>
        <begin position="311"/>
        <end position="334"/>
    </location>
</feature>
<dbReference type="NCBIfam" id="TIGR00645">
    <property type="entry name" value="HI0507"/>
    <property type="match status" value="1"/>
</dbReference>
<evidence type="ECO:0000256" key="8">
    <source>
        <dbReference type="SAM" id="MobiDB-lite"/>
    </source>
</evidence>
<dbReference type="HAMAP" id="MF_00143">
    <property type="entry name" value="UPF0114"/>
    <property type="match status" value="1"/>
</dbReference>
<evidence type="ECO:0000256" key="1">
    <source>
        <dbReference type="ARBA" id="ARBA00004651"/>
    </source>
</evidence>
<evidence type="ECO:0000256" key="6">
    <source>
        <dbReference type="ARBA" id="ARBA00023136"/>
    </source>
</evidence>
<protein>
    <recommendedName>
        <fullName evidence="7">UPF0114 protein SYYSPA8_16270</fullName>
    </recommendedName>
</protein>
<name>A0ABQ5P0A6_9ACTN</name>
<evidence type="ECO:0000259" key="9">
    <source>
        <dbReference type="Pfam" id="PF01695"/>
    </source>
</evidence>
<dbReference type="Pfam" id="PF01695">
    <property type="entry name" value="IstB_IS21"/>
    <property type="match status" value="1"/>
</dbReference>
<dbReference type="InterPro" id="IPR005134">
    <property type="entry name" value="UPF0114"/>
</dbReference>
<evidence type="ECO:0000256" key="3">
    <source>
        <dbReference type="ARBA" id="ARBA00022475"/>
    </source>
</evidence>
<comment type="subcellular location">
    <subcellularLocation>
        <location evidence="1 7">Cell membrane</location>
        <topology evidence="1 7">Multi-pass membrane protein</topology>
    </subcellularLocation>
</comment>
<evidence type="ECO:0000256" key="2">
    <source>
        <dbReference type="ARBA" id="ARBA00005774"/>
    </source>
</evidence>
<evidence type="ECO:0000313" key="11">
    <source>
        <dbReference type="Proteomes" id="UP001291653"/>
    </source>
</evidence>
<keyword evidence="3 7" id="KW-1003">Cell membrane</keyword>
<feature type="domain" description="IstB-like ATP-binding" evidence="9">
    <location>
        <begin position="326"/>
        <end position="516"/>
    </location>
</feature>
<sequence length="527" mass="56759">MPLLGHPLPSSSKPGIASYAAPSLGYALFATRWLQAPLYFGLVAAQGVYVYKFFNELWHLVAHIISGHVNETHVMLAVLKLVDVVMIANLLIMVIVGGYETFVSRIGLQGHRDQPEWLSHVNSNVLKVKLATAIVGISSVHLLQMFVDVDHTEQHSLLWGTVIHMAFILSAAILAYMSGPMESRNYQPPGPGGGTRAPRPPRPSSPTQLIISERALPEGLTGSMTLRDLLPAQSTGEPRPAADGVIVQDRNPVVNTAKAGHAGSAGVSGDGEGTGTRVTDPARAAGPGAYVPHQQSYQQSHQQSYEQYPRYPERAEYGGYGDHGHHPERPERRGTAAENRIRAAGFPVRTSLEEFDTHDGSQPDRETVDRLGRLDFLRGRGNAVLVGPPGTGRTRLAAGIGLRACQAGHEVRFATAAEWVARLTTAHADGRLTEELAGLDRYALIVVDGIEYVPGDPEATNLLFRLVSHRYERGSVVVTGDRAPGYWGEILGTGPVTSALVDRVTHHAEVVTLRGDGRALVAGPDLL</sequence>
<accession>A0ABQ5P0A6</accession>
<feature type="region of interest" description="Disordered" evidence="8">
    <location>
        <begin position="257"/>
        <end position="334"/>
    </location>
</feature>
<dbReference type="SUPFAM" id="SSF52540">
    <property type="entry name" value="P-loop containing nucleoside triphosphate hydrolases"/>
    <property type="match status" value="1"/>
</dbReference>
<organism evidence="10 11">
    <name type="scientific">Streptomyces yaizuensis</name>
    <dbReference type="NCBI Taxonomy" id="2989713"/>
    <lineage>
        <taxon>Bacteria</taxon>
        <taxon>Bacillati</taxon>
        <taxon>Actinomycetota</taxon>
        <taxon>Actinomycetes</taxon>
        <taxon>Kitasatosporales</taxon>
        <taxon>Streptomycetaceae</taxon>
        <taxon>Streptomyces</taxon>
    </lineage>
</organism>
<feature type="region of interest" description="Disordered" evidence="8">
    <location>
        <begin position="184"/>
        <end position="207"/>
    </location>
</feature>